<dbReference type="AlphaFoldDB" id="A0A672U7V7"/>
<dbReference type="InterPro" id="IPR045166">
    <property type="entry name" value="Spp2-like"/>
</dbReference>
<protein>
    <recommendedName>
        <fullName evidence="3">G-patch domain and KOW motifs-containing protein</fullName>
    </recommendedName>
</protein>
<dbReference type="Ensembl" id="ENSSHBT00005011668.1">
    <property type="protein sequence ID" value="ENSSHBP00005009706.1"/>
    <property type="gene ID" value="ENSSHBG00005008463.1"/>
</dbReference>
<dbReference type="PANTHER" id="PTHR15818:SF2">
    <property type="entry name" value="G-PATCH DOMAIN AND KOW MOTIFS-CONTAINING PROTEIN"/>
    <property type="match status" value="1"/>
</dbReference>
<keyword evidence="3" id="KW-0507">mRNA processing</keyword>
<evidence type="ECO:0000256" key="4">
    <source>
        <dbReference type="SAM" id="MobiDB-lite"/>
    </source>
</evidence>
<dbReference type="GeneTree" id="ENSGT00390000015154"/>
<comment type="subcellular location">
    <subcellularLocation>
        <location evidence="1 3">Nucleus</location>
    </subcellularLocation>
</comment>
<organism evidence="6 7">
    <name type="scientific">Strigops habroptila</name>
    <name type="common">Kakapo</name>
    <dbReference type="NCBI Taxonomy" id="2489341"/>
    <lineage>
        <taxon>Eukaryota</taxon>
        <taxon>Metazoa</taxon>
        <taxon>Chordata</taxon>
        <taxon>Craniata</taxon>
        <taxon>Vertebrata</taxon>
        <taxon>Euteleostomi</taxon>
        <taxon>Archelosauria</taxon>
        <taxon>Archosauria</taxon>
        <taxon>Dinosauria</taxon>
        <taxon>Saurischia</taxon>
        <taxon>Theropoda</taxon>
        <taxon>Coelurosauria</taxon>
        <taxon>Aves</taxon>
        <taxon>Neognathae</taxon>
        <taxon>Neoaves</taxon>
        <taxon>Telluraves</taxon>
        <taxon>Australaves</taxon>
        <taxon>Psittaciformes</taxon>
        <taxon>Psittacidae</taxon>
        <taxon>Strigops</taxon>
    </lineage>
</organism>
<feature type="compositionally biased region" description="Pro residues" evidence="4">
    <location>
        <begin position="221"/>
        <end position="232"/>
    </location>
</feature>
<evidence type="ECO:0000313" key="7">
    <source>
        <dbReference type="Proteomes" id="UP000472266"/>
    </source>
</evidence>
<feature type="compositionally biased region" description="Basic and acidic residues" evidence="4">
    <location>
        <begin position="314"/>
        <end position="326"/>
    </location>
</feature>
<reference evidence="6" key="2">
    <citation type="submission" date="2025-09" db="UniProtKB">
        <authorList>
            <consortium name="Ensembl"/>
        </authorList>
    </citation>
    <scope>IDENTIFICATION</scope>
</reference>
<dbReference type="InterPro" id="IPR000467">
    <property type="entry name" value="G_patch_dom"/>
</dbReference>
<keyword evidence="2 3" id="KW-0539">Nucleus</keyword>
<proteinExistence type="inferred from homology"/>
<sequence length="389" mass="40308">MAASSGAEAGSAAAGAPGPVSFGFSRKAERRRVLPAGPCAEPGGSGTGDTDFLTAVEGRELLSARPAPPPPQELVIPLVPSHRWRNPEPPPPRGDSDHAPSAASPAPCEDHAPSPAGSASSVEAQAVQELLQEARQSQEQAEGDPGPPISIPIRLQDRDIASRPQPGPQDYAAVPVQAFGLAMLRGMGWSQGEGIGRTFKRVVKPLEQRLRPRGLGLGAEPAPPGPPRPGQPPRGGEDPNEGGLTVGAMVCIEAGPHRDMYGKVEGLEPETGRAVVRLELGGQAVTVSQYSLRLGPPPARGHSKGKEAEEEPDHSDPPQRGGDKRKQQPPGTERAVKQIRGAPPGPPPVAAAGPAGSLHRQRLPGRALLQLQNGGGGHGDPRHLRVPHG</sequence>
<evidence type="ECO:0000256" key="1">
    <source>
        <dbReference type="ARBA" id="ARBA00004123"/>
    </source>
</evidence>
<dbReference type="PANTHER" id="PTHR15818">
    <property type="entry name" value="G PATCH AND KOW-CONTAINING"/>
    <property type="match status" value="1"/>
</dbReference>
<dbReference type="SMART" id="SM00443">
    <property type="entry name" value="G_patch"/>
    <property type="match status" value="1"/>
</dbReference>
<dbReference type="GO" id="GO:0003676">
    <property type="term" value="F:nucleic acid binding"/>
    <property type="evidence" value="ECO:0007669"/>
    <property type="project" value="InterPro"/>
</dbReference>
<evidence type="ECO:0000256" key="2">
    <source>
        <dbReference type="ARBA" id="ARBA00023242"/>
    </source>
</evidence>
<dbReference type="InParanoid" id="A0A672U7V7"/>
<comment type="function">
    <text evidence="3">RNA-binding protein involved in pre-mRNA splicing.</text>
</comment>
<gene>
    <name evidence="6" type="primary">GPKOW</name>
</gene>
<comment type="similarity">
    <text evidence="3">Belongs to the MOS2 family.</text>
</comment>
<dbReference type="Proteomes" id="UP000472266">
    <property type="component" value="Unplaced"/>
</dbReference>
<feature type="region of interest" description="Disordered" evidence="4">
    <location>
        <begin position="1"/>
        <end position="171"/>
    </location>
</feature>
<evidence type="ECO:0000259" key="5">
    <source>
        <dbReference type="PROSITE" id="PS50174"/>
    </source>
</evidence>
<evidence type="ECO:0000313" key="6">
    <source>
        <dbReference type="Ensembl" id="ENSSHBP00005009706.1"/>
    </source>
</evidence>
<keyword evidence="7" id="KW-1185">Reference proteome</keyword>
<keyword evidence="3" id="KW-0508">mRNA splicing</keyword>
<feature type="region of interest" description="Disordered" evidence="4">
    <location>
        <begin position="206"/>
        <end position="249"/>
    </location>
</feature>
<dbReference type="OMA" id="HELVITM"/>
<feature type="domain" description="G-patch" evidence="5">
    <location>
        <begin position="176"/>
        <end position="222"/>
    </location>
</feature>
<dbReference type="GO" id="GO:0000398">
    <property type="term" value="P:mRNA splicing, via spliceosome"/>
    <property type="evidence" value="ECO:0007669"/>
    <property type="project" value="UniProtKB-UniRule"/>
</dbReference>
<dbReference type="InterPro" id="IPR026822">
    <property type="entry name" value="Spp2/MOS2_G-patch"/>
</dbReference>
<dbReference type="SUPFAM" id="SSF50104">
    <property type="entry name" value="Translation proteins SH3-like domain"/>
    <property type="match status" value="1"/>
</dbReference>
<reference evidence="6" key="1">
    <citation type="submission" date="2025-08" db="UniProtKB">
        <authorList>
            <consortium name="Ensembl"/>
        </authorList>
    </citation>
    <scope>IDENTIFICATION</scope>
</reference>
<feature type="region of interest" description="Disordered" evidence="4">
    <location>
        <begin position="288"/>
        <end position="389"/>
    </location>
</feature>
<name>A0A672U7V7_STRHB</name>
<dbReference type="InterPro" id="IPR008991">
    <property type="entry name" value="Translation_prot_SH3-like_sf"/>
</dbReference>
<dbReference type="PROSITE" id="PS50174">
    <property type="entry name" value="G_PATCH"/>
    <property type="match status" value="1"/>
</dbReference>
<accession>A0A672U7V7</accession>
<dbReference type="GO" id="GO:0005681">
    <property type="term" value="C:spliceosomal complex"/>
    <property type="evidence" value="ECO:0007669"/>
    <property type="project" value="TreeGrafter"/>
</dbReference>
<evidence type="ECO:0000256" key="3">
    <source>
        <dbReference type="RuleBase" id="RU369096"/>
    </source>
</evidence>
<feature type="compositionally biased region" description="Low complexity" evidence="4">
    <location>
        <begin position="1"/>
        <end position="16"/>
    </location>
</feature>
<dbReference type="Pfam" id="PF12656">
    <property type="entry name" value="G-patch_2"/>
    <property type="match status" value="1"/>
</dbReference>